<keyword evidence="3" id="KW-1185">Reference proteome</keyword>
<dbReference type="Proteomes" id="UP000270296">
    <property type="component" value="Unassembled WGS sequence"/>
</dbReference>
<evidence type="ECO:0000313" key="4">
    <source>
        <dbReference type="WBParaSite" id="SBAD_0000601801-mRNA-1"/>
    </source>
</evidence>
<dbReference type="PANTHER" id="PTHR12228:SF0">
    <property type="entry name" value="TATA-BOX BINDING PROTEIN ASSOCIATED FACTOR 7"/>
    <property type="match status" value="1"/>
</dbReference>
<dbReference type="GO" id="GO:0016251">
    <property type="term" value="F:RNA polymerase II general transcription initiation factor activity"/>
    <property type="evidence" value="ECO:0007669"/>
    <property type="project" value="TreeGrafter"/>
</dbReference>
<organism evidence="4">
    <name type="scientific">Soboliphyme baturini</name>
    <dbReference type="NCBI Taxonomy" id="241478"/>
    <lineage>
        <taxon>Eukaryota</taxon>
        <taxon>Metazoa</taxon>
        <taxon>Ecdysozoa</taxon>
        <taxon>Nematoda</taxon>
        <taxon>Enoplea</taxon>
        <taxon>Dorylaimia</taxon>
        <taxon>Dioctophymatida</taxon>
        <taxon>Dioctophymatoidea</taxon>
        <taxon>Soboliphymatidae</taxon>
        <taxon>Soboliphyme</taxon>
    </lineage>
</organism>
<reference evidence="2 3" key="2">
    <citation type="submission" date="2018-11" db="EMBL/GenBank/DDBJ databases">
        <authorList>
            <consortium name="Pathogen Informatics"/>
        </authorList>
    </citation>
    <scope>NUCLEOTIDE SEQUENCE [LARGE SCALE GENOMIC DNA]</scope>
</reference>
<reference evidence="4" key="1">
    <citation type="submission" date="2016-06" db="UniProtKB">
        <authorList>
            <consortium name="WormBaseParasite"/>
        </authorList>
    </citation>
    <scope>IDENTIFICATION</scope>
</reference>
<dbReference type="EMBL" id="UZAM01009248">
    <property type="protein sequence ID" value="VDP08307.1"/>
    <property type="molecule type" value="Genomic_DNA"/>
</dbReference>
<evidence type="ECO:0000313" key="3">
    <source>
        <dbReference type="Proteomes" id="UP000270296"/>
    </source>
</evidence>
<protein>
    <submittedName>
        <fullName evidence="4">TAFII55_N domain-containing protein</fullName>
    </submittedName>
</protein>
<evidence type="ECO:0000313" key="2">
    <source>
        <dbReference type="EMBL" id="VDP08307.1"/>
    </source>
</evidence>
<feature type="region of interest" description="Disordered" evidence="1">
    <location>
        <begin position="85"/>
        <end position="109"/>
    </location>
</feature>
<evidence type="ECO:0000256" key="1">
    <source>
        <dbReference type="SAM" id="MobiDB-lite"/>
    </source>
</evidence>
<dbReference type="OrthoDB" id="153872at2759"/>
<dbReference type="InterPro" id="IPR037817">
    <property type="entry name" value="TAF7"/>
</dbReference>
<proteinExistence type="predicted"/>
<dbReference type="PANTHER" id="PTHR12228">
    <property type="entry name" value="TRANSCRIPTION INITIATION FACTOR TFIID 55 KD SUBUNIT-RELATED"/>
    <property type="match status" value="1"/>
</dbReference>
<name>A0A183IQ91_9BILA</name>
<sequence>MSDHEEESIQLEDHFILRLPSDVDALGGKLKIDFEPDMRNATVKLGKCVFKAKHIDQEAIDRELKMILRADMDAAKMRWEVVPAHGENEQESNSKQEQMPDSECTSDSELTFDDFETSGEKEIFGGAVSYISGNKNKEVTTDRLAAHQQMELAEENVTGADLARSAIWTKFRHLQAELFKCETEVETYQSQVAALENPILKARLQVEIGNQMIKEQELKQQVNLP</sequence>
<dbReference type="WBParaSite" id="SBAD_0000601801-mRNA-1">
    <property type="protein sequence ID" value="SBAD_0000601801-mRNA-1"/>
    <property type="gene ID" value="SBAD_0000601801"/>
</dbReference>
<dbReference type="AlphaFoldDB" id="A0A183IQ91"/>
<dbReference type="GO" id="GO:0005669">
    <property type="term" value="C:transcription factor TFIID complex"/>
    <property type="evidence" value="ECO:0007669"/>
    <property type="project" value="InterPro"/>
</dbReference>
<gene>
    <name evidence="2" type="ORF">SBAD_LOCUS5788</name>
</gene>
<accession>A0A183IQ91</accession>
<dbReference type="GO" id="GO:0051123">
    <property type="term" value="P:RNA polymerase II preinitiation complex assembly"/>
    <property type="evidence" value="ECO:0007669"/>
    <property type="project" value="TreeGrafter"/>
</dbReference>